<dbReference type="AlphaFoldDB" id="A0A8X7P6I1"/>
<protein>
    <recommendedName>
        <fullName evidence="3">Protein LNK3</fullName>
    </recommendedName>
</protein>
<dbReference type="EMBL" id="JAAMPC010000099">
    <property type="protein sequence ID" value="KAG2244209.1"/>
    <property type="molecule type" value="Genomic_DNA"/>
</dbReference>
<dbReference type="PANTHER" id="PTHR33334">
    <property type="entry name" value="PROTEIN LNK1"/>
    <property type="match status" value="1"/>
</dbReference>
<dbReference type="GO" id="GO:0006355">
    <property type="term" value="P:regulation of DNA-templated transcription"/>
    <property type="evidence" value="ECO:0007669"/>
    <property type="project" value="InterPro"/>
</dbReference>
<name>A0A8X7P6I1_BRACI</name>
<accession>A0A8X7P6I1</accession>
<dbReference type="Proteomes" id="UP000886595">
    <property type="component" value="Unassembled WGS sequence"/>
</dbReference>
<dbReference type="GO" id="GO:0007623">
    <property type="term" value="P:circadian rhythm"/>
    <property type="evidence" value="ECO:0007669"/>
    <property type="project" value="InterPro"/>
</dbReference>
<evidence type="ECO:0000313" key="2">
    <source>
        <dbReference type="Proteomes" id="UP000886595"/>
    </source>
</evidence>
<dbReference type="InterPro" id="IPR039928">
    <property type="entry name" value="LNK"/>
</dbReference>
<reference evidence="1 2" key="1">
    <citation type="submission" date="2020-02" db="EMBL/GenBank/DDBJ databases">
        <authorList>
            <person name="Ma Q."/>
            <person name="Huang Y."/>
            <person name="Song X."/>
            <person name="Pei D."/>
        </authorList>
    </citation>
    <scope>NUCLEOTIDE SEQUENCE [LARGE SCALE GENOMIC DNA]</scope>
    <source>
        <strain evidence="1">Sxm20200214</strain>
        <tissue evidence="1">Leaf</tissue>
    </source>
</reference>
<comment type="caution">
    <text evidence="1">The sequence shown here is derived from an EMBL/GenBank/DDBJ whole genome shotgun (WGS) entry which is preliminary data.</text>
</comment>
<sequence length="302" mass="34442">MALMGRYSRRNGEDLVVPSYQETSDSYQSSDMWGGWSMNSQKAAEKCFDFDVINNGFSGGLYSQMDMDMDMDMDMEMEMGTSGEVKQEGKEEEESKRFKSDGCYYNSASSLHDFDEIQQMDDMFLSSILEDVPGNGNLHCFKESDNNSPGSSSVAYLDTLDGREVPMYQYNWEACNDMPPMEGEEPMKISDLCEEKNLEEPSTEEVVLQDLQRASEKLTEVTRKCFRDTFYRLAKNSRLKCESGNINTEEFLQETTLSGNIKQKTESETNSIDRAVANLTFNNMESNMRNLPPPKRVSCNQE</sequence>
<organism evidence="1 2">
    <name type="scientific">Brassica carinata</name>
    <name type="common">Ethiopian mustard</name>
    <name type="synonym">Abyssinian cabbage</name>
    <dbReference type="NCBI Taxonomy" id="52824"/>
    <lineage>
        <taxon>Eukaryota</taxon>
        <taxon>Viridiplantae</taxon>
        <taxon>Streptophyta</taxon>
        <taxon>Embryophyta</taxon>
        <taxon>Tracheophyta</taxon>
        <taxon>Spermatophyta</taxon>
        <taxon>Magnoliopsida</taxon>
        <taxon>eudicotyledons</taxon>
        <taxon>Gunneridae</taxon>
        <taxon>Pentapetalae</taxon>
        <taxon>rosids</taxon>
        <taxon>malvids</taxon>
        <taxon>Brassicales</taxon>
        <taxon>Brassicaceae</taxon>
        <taxon>Brassiceae</taxon>
        <taxon>Brassica</taxon>
    </lineage>
</organism>
<proteinExistence type="predicted"/>
<dbReference type="PANTHER" id="PTHR33334:SF10">
    <property type="entry name" value="PROTEIN LNK4"/>
    <property type="match status" value="1"/>
</dbReference>
<gene>
    <name evidence="1" type="ORF">Bca52824_093955</name>
</gene>
<dbReference type="OrthoDB" id="1939712at2759"/>
<evidence type="ECO:0008006" key="3">
    <source>
        <dbReference type="Google" id="ProtNLM"/>
    </source>
</evidence>
<keyword evidence="2" id="KW-1185">Reference proteome</keyword>
<evidence type="ECO:0000313" key="1">
    <source>
        <dbReference type="EMBL" id="KAG2244209.1"/>
    </source>
</evidence>